<dbReference type="Proteomes" id="UP000265520">
    <property type="component" value="Unassembled WGS sequence"/>
</dbReference>
<reference evidence="1 2" key="1">
    <citation type="journal article" date="2018" name="Front. Plant Sci.">
        <title>Red Clover (Trifolium pratense) and Zigzag Clover (T. medium) - A Picture of Genomic Similarities and Differences.</title>
        <authorList>
            <person name="Dluhosova J."/>
            <person name="Istvanek J."/>
            <person name="Nedelnik J."/>
            <person name="Repkova J."/>
        </authorList>
    </citation>
    <scope>NUCLEOTIDE SEQUENCE [LARGE SCALE GENOMIC DNA]</scope>
    <source>
        <strain evidence="2">cv. 10/8</strain>
        <tissue evidence="1">Leaf</tissue>
    </source>
</reference>
<accession>A0A392VVK5</accession>
<comment type="caution">
    <text evidence="1">The sequence shown here is derived from an EMBL/GenBank/DDBJ whole genome shotgun (WGS) entry which is preliminary data.</text>
</comment>
<keyword evidence="2" id="KW-1185">Reference proteome</keyword>
<organism evidence="1 2">
    <name type="scientific">Trifolium medium</name>
    <dbReference type="NCBI Taxonomy" id="97028"/>
    <lineage>
        <taxon>Eukaryota</taxon>
        <taxon>Viridiplantae</taxon>
        <taxon>Streptophyta</taxon>
        <taxon>Embryophyta</taxon>
        <taxon>Tracheophyta</taxon>
        <taxon>Spermatophyta</taxon>
        <taxon>Magnoliopsida</taxon>
        <taxon>eudicotyledons</taxon>
        <taxon>Gunneridae</taxon>
        <taxon>Pentapetalae</taxon>
        <taxon>rosids</taxon>
        <taxon>fabids</taxon>
        <taxon>Fabales</taxon>
        <taxon>Fabaceae</taxon>
        <taxon>Papilionoideae</taxon>
        <taxon>50 kb inversion clade</taxon>
        <taxon>NPAAA clade</taxon>
        <taxon>Hologalegina</taxon>
        <taxon>IRL clade</taxon>
        <taxon>Trifolieae</taxon>
        <taxon>Trifolium</taxon>
    </lineage>
</organism>
<evidence type="ECO:0000313" key="2">
    <source>
        <dbReference type="Proteomes" id="UP000265520"/>
    </source>
</evidence>
<feature type="non-terminal residue" evidence="1">
    <location>
        <position position="27"/>
    </location>
</feature>
<name>A0A392VVK5_9FABA</name>
<sequence>MSTRAGIMVFPRDFSRSFVGRDIIIVP</sequence>
<evidence type="ECO:0000313" key="1">
    <source>
        <dbReference type="EMBL" id="MCI91957.1"/>
    </source>
</evidence>
<protein>
    <submittedName>
        <fullName evidence="1">Uncharacterized protein</fullName>
    </submittedName>
</protein>
<dbReference type="AlphaFoldDB" id="A0A392VVK5"/>
<dbReference type="EMBL" id="LXQA011286856">
    <property type="protein sequence ID" value="MCI91957.1"/>
    <property type="molecule type" value="Genomic_DNA"/>
</dbReference>
<proteinExistence type="predicted"/>